<dbReference type="Proteomes" id="UP000077786">
    <property type="component" value="Unassembled WGS sequence"/>
</dbReference>
<dbReference type="Gene3D" id="3.90.850.10">
    <property type="entry name" value="Fumarylacetoacetase-like, C-terminal domain"/>
    <property type="match status" value="1"/>
</dbReference>
<dbReference type="InterPro" id="IPR050772">
    <property type="entry name" value="Hydratase-Decarb/MhpD_sf"/>
</dbReference>
<dbReference type="GO" id="GO:0005737">
    <property type="term" value="C:cytoplasm"/>
    <property type="evidence" value="ECO:0007669"/>
    <property type="project" value="TreeGrafter"/>
</dbReference>
<keyword evidence="1" id="KW-0456">Lyase</keyword>
<organism evidence="3 4">
    <name type="scientific">Gluconobacter cerinus</name>
    <dbReference type="NCBI Taxonomy" id="38307"/>
    <lineage>
        <taxon>Bacteria</taxon>
        <taxon>Pseudomonadati</taxon>
        <taxon>Pseudomonadota</taxon>
        <taxon>Alphaproteobacteria</taxon>
        <taxon>Acetobacterales</taxon>
        <taxon>Acetobacteraceae</taxon>
        <taxon>Gluconobacter</taxon>
    </lineage>
</organism>
<feature type="domain" description="Fumarylacetoacetase-like C-terminal" evidence="2">
    <location>
        <begin position="90"/>
        <end position="255"/>
    </location>
</feature>
<dbReference type="PANTHER" id="PTHR30143">
    <property type="entry name" value="ACID HYDRATASE"/>
    <property type="match status" value="1"/>
</dbReference>
<dbReference type="InterPro" id="IPR036663">
    <property type="entry name" value="Fumarylacetoacetase_C_sf"/>
</dbReference>
<dbReference type="Pfam" id="PF01557">
    <property type="entry name" value="FAA_hydrolase"/>
    <property type="match status" value="1"/>
</dbReference>
<dbReference type="AlphaFoldDB" id="A0A1B6VIW8"/>
<dbReference type="SUPFAM" id="SSF56529">
    <property type="entry name" value="FAH"/>
    <property type="match status" value="1"/>
</dbReference>
<dbReference type="PATRIC" id="fig|38307.3.peg.2199"/>
<proteinExistence type="predicted"/>
<reference evidence="3 4" key="1">
    <citation type="submission" date="2016-03" db="EMBL/GenBank/DDBJ databases">
        <title>Draft genome sequence of Gluconobacter cerinus strain CECT 9110.</title>
        <authorList>
            <person name="Sainz F."/>
            <person name="Mas A."/>
            <person name="Torija M.J."/>
        </authorList>
    </citation>
    <scope>NUCLEOTIDE SEQUENCE [LARGE SCALE GENOMIC DNA]</scope>
    <source>
        <strain evidence="3 4">CECT 9110</strain>
    </source>
</reference>
<comment type="caution">
    <text evidence="3">The sequence shown here is derived from an EMBL/GenBank/DDBJ whole genome shotgun (WGS) entry which is preliminary data.</text>
</comment>
<gene>
    <name evidence="3" type="ORF">A0123_02128</name>
</gene>
<evidence type="ECO:0000313" key="3">
    <source>
        <dbReference type="EMBL" id="OAJ67156.1"/>
    </source>
</evidence>
<dbReference type="PANTHER" id="PTHR30143:SF0">
    <property type="entry name" value="2-KETO-4-PENTENOATE HYDRATASE"/>
    <property type="match status" value="1"/>
</dbReference>
<protein>
    <submittedName>
        <fullName evidence="3">2-keto-4-pentenoate hydratase</fullName>
    </submittedName>
</protein>
<name>A0A1B6VIW8_9PROT</name>
<dbReference type="EMBL" id="LUTU01000009">
    <property type="protein sequence ID" value="OAJ67156.1"/>
    <property type="molecule type" value="Genomic_DNA"/>
</dbReference>
<sequence>MNDTVSVISKDRLHQCAEIFSAARKSKSCLDSLPDAIKIYDAEEAYSVQDQVAQALTASFGPIKGWKVGAPTPESEPFCAPLHRATLFSGDTKLPEGLCRLYGVEAEIVYIFRKGLPFRETPWTQAEVCDAIGSAHAAIEIFDTRFCKAGSQDGLVHLADQGNHGALIYGPGISTWQELTPVTEHVRLVLDDQIAMEHAGGNSAGDPIRLLVWLANHAAKRGFPLEAGTVVTTGSMTGTKFVPARTTAKVEIGSLAPVSVVLP</sequence>
<dbReference type="GO" id="GO:0008684">
    <property type="term" value="F:2-oxopent-4-enoate hydratase activity"/>
    <property type="evidence" value="ECO:0007669"/>
    <property type="project" value="TreeGrafter"/>
</dbReference>
<evidence type="ECO:0000256" key="1">
    <source>
        <dbReference type="ARBA" id="ARBA00023239"/>
    </source>
</evidence>
<dbReference type="InterPro" id="IPR011234">
    <property type="entry name" value="Fumarylacetoacetase-like_C"/>
</dbReference>
<evidence type="ECO:0000313" key="4">
    <source>
        <dbReference type="Proteomes" id="UP000077786"/>
    </source>
</evidence>
<accession>A0A1B6VIW8</accession>
<dbReference type="OrthoDB" id="9792137at2"/>
<evidence type="ECO:0000259" key="2">
    <source>
        <dbReference type="Pfam" id="PF01557"/>
    </source>
</evidence>
<dbReference type="RefSeq" id="WP_064274819.1">
    <property type="nucleotide sequence ID" value="NZ_LUTU01000009.1"/>
</dbReference>